<reference evidence="6" key="1">
    <citation type="submission" date="2016-09" db="EMBL/GenBank/DDBJ databases">
        <authorList>
            <person name="Gulvik C.A."/>
        </authorList>
    </citation>
    <scope>NUCLEOTIDE SEQUENCE [LARGE SCALE GENOMIC DNA]</scope>
    <source>
        <strain evidence="6">DSM 23328</strain>
    </source>
</reference>
<feature type="compositionally biased region" description="Basic residues" evidence="1">
    <location>
        <begin position="371"/>
        <end position="382"/>
    </location>
</feature>
<evidence type="ECO:0000259" key="4">
    <source>
        <dbReference type="Pfam" id="PF11797"/>
    </source>
</evidence>
<keyword evidence="6" id="KW-1185">Reference proteome</keyword>
<dbReference type="InterPro" id="IPR010317">
    <property type="entry name" value="WxLIP_PGBD"/>
</dbReference>
<gene>
    <name evidence="5" type="ORF">BCR21_04640</name>
</gene>
<evidence type="ECO:0000313" key="6">
    <source>
        <dbReference type="Proteomes" id="UP000094068"/>
    </source>
</evidence>
<proteinExistence type="predicted"/>
<accession>A0A1E5GNL2</accession>
<keyword evidence="2" id="KW-0472">Membrane</keyword>
<dbReference type="Proteomes" id="UP000094068">
    <property type="component" value="Unassembled WGS sequence"/>
</dbReference>
<sequence>MRNQLKNILMLLLFVGGITLVLVGQTLETEAAGVNYSVRTIIPDNQIDQKKTYFDLRMAPNQKQTVKVELTNKSDQEATIDIHIANGMTNINGVIDYKTDKEVSFDKTLKYPMTSIATVASSVKIPANETIELPIELKMPKDEYNGMLAGAIVFYQKGQEEDEKDKEKEEAGSMGVHNEFQHQVGLVLSENDNPVKPDLKLQSVKASQVNYRNVVEAKLQNPEPMVMDELKIEAKVSPKGSDKVVYADTKENMRMAPNSMMDYPIWLGSKPFQAGNYTLKLTATAANGGKWSFNQNFTITRKEADKLNKKSAVELDELTNWPLYIIIGSIVVIILAIIGFLIARHKINKAKQEAVLLAKKKAQRNQERAEKRKKGNEKNKKK</sequence>
<organism evidence="5 6">
    <name type="scientific">Enterococcus ureasiticus</name>
    <dbReference type="NCBI Taxonomy" id="903984"/>
    <lineage>
        <taxon>Bacteria</taxon>
        <taxon>Bacillati</taxon>
        <taxon>Bacillota</taxon>
        <taxon>Bacilli</taxon>
        <taxon>Lactobacillales</taxon>
        <taxon>Enterococcaceae</taxon>
        <taxon>Enterococcus</taxon>
    </lineage>
</organism>
<evidence type="ECO:0000256" key="1">
    <source>
        <dbReference type="SAM" id="MobiDB-lite"/>
    </source>
</evidence>
<dbReference type="AlphaFoldDB" id="A0A1E5GNL2"/>
<feature type="region of interest" description="Disordered" evidence="1">
    <location>
        <begin position="361"/>
        <end position="382"/>
    </location>
</feature>
<feature type="transmembrane region" description="Helical" evidence="2">
    <location>
        <begin position="321"/>
        <end position="343"/>
    </location>
</feature>
<name>A0A1E5GNL2_9ENTE</name>
<dbReference type="RefSeq" id="WP_069645323.1">
    <property type="nucleotide sequence ID" value="NZ_MIJZ01000001.1"/>
</dbReference>
<dbReference type="Pfam" id="PF11797">
    <property type="entry name" value="WxLIP_HBD"/>
    <property type="match status" value="1"/>
</dbReference>
<evidence type="ECO:0000256" key="2">
    <source>
        <dbReference type="SAM" id="Phobius"/>
    </source>
</evidence>
<protein>
    <submittedName>
        <fullName evidence="5">Uncharacterized protein</fullName>
    </submittedName>
</protein>
<dbReference type="OrthoDB" id="2148359at2"/>
<dbReference type="Pfam" id="PF06030">
    <property type="entry name" value="WxLIP_PGBD"/>
    <property type="match status" value="1"/>
</dbReference>
<evidence type="ECO:0000313" key="5">
    <source>
        <dbReference type="EMBL" id="OEG14283.1"/>
    </source>
</evidence>
<keyword evidence="2" id="KW-0812">Transmembrane</keyword>
<dbReference type="STRING" id="903984.BCR21_04640"/>
<comment type="caution">
    <text evidence="5">The sequence shown here is derived from an EMBL/GenBank/DDBJ whole genome shotgun (WGS) entry which is preliminary data.</text>
</comment>
<feature type="domain" description="WxL Interacting Protein host binding" evidence="4">
    <location>
        <begin position="173"/>
        <end position="309"/>
    </location>
</feature>
<evidence type="ECO:0000259" key="3">
    <source>
        <dbReference type="Pfam" id="PF06030"/>
    </source>
</evidence>
<dbReference type="InterPro" id="IPR021759">
    <property type="entry name" value="WxLIP_HBD"/>
</dbReference>
<keyword evidence="2" id="KW-1133">Transmembrane helix</keyword>
<dbReference type="EMBL" id="MIJZ01000001">
    <property type="protein sequence ID" value="OEG14283.1"/>
    <property type="molecule type" value="Genomic_DNA"/>
</dbReference>
<feature type="domain" description="WxL Interacting Protein peptidoglycan binding" evidence="3">
    <location>
        <begin position="36"/>
        <end position="154"/>
    </location>
</feature>